<sequence length="90" mass="9886">MHGFEQVVGIDLLVILHVTSFVIGEHCKPVQRFGRNQKVIAAGRVAKCLQQLGRVGLCEKGIARWNLDAGLVGDFSLAAFLPVQGLDFRR</sequence>
<comment type="caution">
    <text evidence="1">The sequence shown here is derived from an EMBL/GenBank/DDBJ whole genome shotgun (WGS) entry which is preliminary data.</text>
</comment>
<organism evidence="1">
    <name type="scientific">bioreactor metagenome</name>
    <dbReference type="NCBI Taxonomy" id="1076179"/>
    <lineage>
        <taxon>unclassified sequences</taxon>
        <taxon>metagenomes</taxon>
        <taxon>ecological metagenomes</taxon>
    </lineage>
</organism>
<proteinExistence type="predicted"/>
<dbReference type="EMBL" id="VSSQ01137202">
    <property type="protein sequence ID" value="MPN61086.1"/>
    <property type="molecule type" value="Genomic_DNA"/>
</dbReference>
<name>A0A645JCC0_9ZZZZ</name>
<accession>A0A645JCC0</accession>
<dbReference type="AlphaFoldDB" id="A0A645JCC0"/>
<protein>
    <submittedName>
        <fullName evidence="1">Uncharacterized protein</fullName>
    </submittedName>
</protein>
<reference evidence="1" key="1">
    <citation type="submission" date="2019-08" db="EMBL/GenBank/DDBJ databases">
        <authorList>
            <person name="Kucharzyk K."/>
            <person name="Murdoch R.W."/>
            <person name="Higgins S."/>
            <person name="Loffler F."/>
        </authorList>
    </citation>
    <scope>NUCLEOTIDE SEQUENCE</scope>
</reference>
<evidence type="ECO:0000313" key="1">
    <source>
        <dbReference type="EMBL" id="MPN61086.1"/>
    </source>
</evidence>
<gene>
    <name evidence="1" type="ORF">SDC9_208820</name>
</gene>